<dbReference type="Proteomes" id="UP000765509">
    <property type="component" value="Unassembled WGS sequence"/>
</dbReference>
<comment type="caution">
    <text evidence="1">The sequence shown here is derived from an EMBL/GenBank/DDBJ whole genome shotgun (WGS) entry which is preliminary data.</text>
</comment>
<evidence type="ECO:0000313" key="1">
    <source>
        <dbReference type="EMBL" id="MBW0520122.1"/>
    </source>
</evidence>
<organism evidence="1 2">
    <name type="scientific">Austropuccinia psidii MF-1</name>
    <dbReference type="NCBI Taxonomy" id="1389203"/>
    <lineage>
        <taxon>Eukaryota</taxon>
        <taxon>Fungi</taxon>
        <taxon>Dikarya</taxon>
        <taxon>Basidiomycota</taxon>
        <taxon>Pucciniomycotina</taxon>
        <taxon>Pucciniomycetes</taxon>
        <taxon>Pucciniales</taxon>
        <taxon>Sphaerophragmiaceae</taxon>
        <taxon>Austropuccinia</taxon>
    </lineage>
</organism>
<gene>
    <name evidence="1" type="ORF">O181_059837</name>
</gene>
<evidence type="ECO:0000313" key="2">
    <source>
        <dbReference type="Proteomes" id="UP000765509"/>
    </source>
</evidence>
<protein>
    <submittedName>
        <fullName evidence="1">Uncharacterized protein</fullName>
    </submittedName>
</protein>
<proteinExistence type="predicted"/>
<reference evidence="1" key="1">
    <citation type="submission" date="2021-03" db="EMBL/GenBank/DDBJ databases">
        <title>Draft genome sequence of rust myrtle Austropuccinia psidii MF-1, a brazilian biotype.</title>
        <authorList>
            <person name="Quecine M.C."/>
            <person name="Pachon D.M.R."/>
            <person name="Bonatelli M.L."/>
            <person name="Correr F.H."/>
            <person name="Franceschini L.M."/>
            <person name="Leite T.F."/>
            <person name="Margarido G.R.A."/>
            <person name="Almeida C.A."/>
            <person name="Ferrarezi J.A."/>
            <person name="Labate C.A."/>
        </authorList>
    </citation>
    <scope>NUCLEOTIDE SEQUENCE</scope>
    <source>
        <strain evidence="1">MF-1</strain>
    </source>
</reference>
<accession>A0A9Q3HXT3</accession>
<sequence>MLAFGIQDWGALNDEMSEGQNFEQRWHLAAQSKDEKNIIRKEIHDPIASAHSFRYISRNVVKVTNMVELPPASSKFGGHAARDPWTRIE</sequence>
<dbReference type="AlphaFoldDB" id="A0A9Q3HXT3"/>
<keyword evidence="2" id="KW-1185">Reference proteome</keyword>
<name>A0A9Q3HXT3_9BASI</name>
<dbReference type="EMBL" id="AVOT02027853">
    <property type="protein sequence ID" value="MBW0520122.1"/>
    <property type="molecule type" value="Genomic_DNA"/>
</dbReference>